<keyword evidence="8" id="KW-1185">Reference proteome</keyword>
<keyword evidence="5 7" id="KW-0560">Oxidoreductase</keyword>
<dbReference type="EMBL" id="JAEPBG010000010">
    <property type="protein sequence ID" value="MBK4737079.1"/>
    <property type="molecule type" value="Genomic_DNA"/>
</dbReference>
<dbReference type="EC" id="1.1.5.3" evidence="7"/>
<evidence type="ECO:0000256" key="4">
    <source>
        <dbReference type="ARBA" id="ARBA00022827"/>
    </source>
</evidence>
<dbReference type="Gene3D" id="3.50.50.60">
    <property type="entry name" value="FAD/NAD(P)-binding domain"/>
    <property type="match status" value="3"/>
</dbReference>
<comment type="similarity">
    <text evidence="2">Belongs to the FAD-dependent glycerol-3-phosphate dehydrogenase family.</text>
</comment>
<dbReference type="InterPro" id="IPR000447">
    <property type="entry name" value="G3P_DH_FAD-dep"/>
</dbReference>
<dbReference type="PANTHER" id="PTHR11985:SF15">
    <property type="entry name" value="GLYCEROL-3-PHOSPHATE DEHYDROGENASE, MITOCHONDRIAL"/>
    <property type="match status" value="1"/>
</dbReference>
<keyword evidence="3" id="KW-0285">Flavoprotein</keyword>
<keyword evidence="4" id="KW-0274">FAD</keyword>
<name>A0A934W9H7_9BURK</name>
<proteinExistence type="inferred from homology"/>
<dbReference type="GO" id="GO:0004368">
    <property type="term" value="F:glycerol-3-phosphate dehydrogenase (quinone) activity"/>
    <property type="evidence" value="ECO:0007669"/>
    <property type="project" value="UniProtKB-EC"/>
</dbReference>
<dbReference type="SUPFAM" id="SSF51905">
    <property type="entry name" value="FAD/NAD(P)-binding domain"/>
    <property type="match status" value="1"/>
</dbReference>
<dbReference type="RefSeq" id="WP_200595094.1">
    <property type="nucleotide sequence ID" value="NZ_JAEPBG010000010.1"/>
</dbReference>
<organism evidence="7 8">
    <name type="scientific">Noviherbaspirillum pedocola</name>
    <dbReference type="NCBI Taxonomy" id="2801341"/>
    <lineage>
        <taxon>Bacteria</taxon>
        <taxon>Pseudomonadati</taxon>
        <taxon>Pseudomonadota</taxon>
        <taxon>Betaproteobacteria</taxon>
        <taxon>Burkholderiales</taxon>
        <taxon>Oxalobacteraceae</taxon>
        <taxon>Noviherbaspirillum</taxon>
    </lineage>
</organism>
<comment type="cofactor">
    <cofactor evidence="1">
        <name>FAD</name>
        <dbReference type="ChEBI" id="CHEBI:57692"/>
    </cofactor>
</comment>
<dbReference type="Gene3D" id="1.10.8.870">
    <property type="entry name" value="Alpha-glycerophosphate oxidase, cap domain"/>
    <property type="match status" value="1"/>
</dbReference>
<dbReference type="PRINTS" id="PR01001">
    <property type="entry name" value="FADG3PDH"/>
</dbReference>
<dbReference type="GO" id="GO:0046168">
    <property type="term" value="P:glycerol-3-phosphate catabolic process"/>
    <property type="evidence" value="ECO:0007669"/>
    <property type="project" value="TreeGrafter"/>
</dbReference>
<dbReference type="PANTHER" id="PTHR11985">
    <property type="entry name" value="GLYCEROL-3-PHOSPHATE DEHYDROGENASE"/>
    <property type="match status" value="1"/>
</dbReference>
<comment type="caution">
    <text evidence="7">The sequence shown here is derived from an EMBL/GenBank/DDBJ whole genome shotgun (WGS) entry which is preliminary data.</text>
</comment>
<sequence>MDFTIDCDLLVIGGGLIGAAIARDAAGRGLSVTLCEEGDLAERASALSCCPMRDTAPAEDPVHLTTLRMAIAERETLLRCAPQLGKCLRVVVPQTAAEGSGWKIRSAIGLQNLLGKGGLFPASREVDLLHHAAGGPLRPEYSHGWMYSDVAFDVVRLTVLNAMDAAEGGARILTRTACRSLQRVPGGWEAVLRGEHGKTTGVRTRSVINATGGSVNAVLQDAQCDTVEAKARRSTQLLSTRHVGHEYAYLLRAADGRQVHVVPQGAGMALLSVISDDDHAADDDIATLCQTFNRYFTAQMTAADVVWSRSNVWLAASETPGKRQPARDYRLTTTTEEAPLLSVVGGSLSSHRRLAEEAVGKIAARLHSQGGTWTDQCCLPGGDLYGPVPSNRAVSEFHLYVQGAKQRYSWAPPLLIARYSRLYGSRLHRLLENCASVEDLGREILPGMHELELRYLREMEWAQTAVDILRRTRSGPLSQADAQVRLDAWITEATARQYAAAV</sequence>
<reference evidence="7" key="1">
    <citation type="submission" date="2021-01" db="EMBL/GenBank/DDBJ databases">
        <title>Genome sequence of strain Noviherbaspirillum sp. DKR-6.</title>
        <authorList>
            <person name="Chaudhary D.K."/>
        </authorList>
    </citation>
    <scope>NUCLEOTIDE SEQUENCE</scope>
    <source>
        <strain evidence="7">DKR-6</strain>
    </source>
</reference>
<dbReference type="Proteomes" id="UP000622890">
    <property type="component" value="Unassembled WGS sequence"/>
</dbReference>
<evidence type="ECO:0000256" key="1">
    <source>
        <dbReference type="ARBA" id="ARBA00001974"/>
    </source>
</evidence>
<dbReference type="InterPro" id="IPR038299">
    <property type="entry name" value="DAO_C_sf"/>
</dbReference>
<gene>
    <name evidence="7" type="ORF">JJB74_20865</name>
</gene>
<dbReference type="Pfam" id="PF01266">
    <property type="entry name" value="DAO"/>
    <property type="match status" value="1"/>
</dbReference>
<evidence type="ECO:0000256" key="3">
    <source>
        <dbReference type="ARBA" id="ARBA00022630"/>
    </source>
</evidence>
<evidence type="ECO:0000313" key="7">
    <source>
        <dbReference type="EMBL" id="MBK4737079.1"/>
    </source>
</evidence>
<protein>
    <submittedName>
        <fullName evidence="7">Glycerol-3-phosphate dehydrogenase</fullName>
        <ecNumber evidence="7">1.1.5.3</ecNumber>
    </submittedName>
</protein>
<dbReference type="InterPro" id="IPR006076">
    <property type="entry name" value="FAD-dep_OxRdtase"/>
</dbReference>
<dbReference type="InterPro" id="IPR036188">
    <property type="entry name" value="FAD/NAD-bd_sf"/>
</dbReference>
<dbReference type="AlphaFoldDB" id="A0A934W9H7"/>
<evidence type="ECO:0000313" key="8">
    <source>
        <dbReference type="Proteomes" id="UP000622890"/>
    </source>
</evidence>
<feature type="domain" description="FAD dependent oxidoreductase" evidence="6">
    <location>
        <begin position="8"/>
        <end position="308"/>
    </location>
</feature>
<dbReference type="NCBIfam" id="NF009906">
    <property type="entry name" value="PRK13369.1"/>
    <property type="match status" value="1"/>
</dbReference>
<accession>A0A934W9H7</accession>
<evidence type="ECO:0000256" key="2">
    <source>
        <dbReference type="ARBA" id="ARBA00007330"/>
    </source>
</evidence>
<evidence type="ECO:0000256" key="5">
    <source>
        <dbReference type="ARBA" id="ARBA00023002"/>
    </source>
</evidence>
<evidence type="ECO:0000259" key="6">
    <source>
        <dbReference type="Pfam" id="PF01266"/>
    </source>
</evidence>